<evidence type="ECO:0000313" key="7">
    <source>
        <dbReference type="EMBL" id="RMQ26210.1"/>
    </source>
</evidence>
<dbReference type="GO" id="GO:0032259">
    <property type="term" value="P:methylation"/>
    <property type="evidence" value="ECO:0007669"/>
    <property type="project" value="UniProtKB-KW"/>
</dbReference>
<dbReference type="NCBIfam" id="TIGR02434">
    <property type="entry name" value="CobF"/>
    <property type="match status" value="1"/>
</dbReference>
<proteinExistence type="predicted"/>
<sequence>MPQWSGYPMKQILLIGMGAGDPEQITLQAVTALNRADVIFILDKGYVDDELLRLRKTLCQRYITHDRYRLVQVQDPVRGHAGREDEPGAYAQGVEDWHQQRAVLFERLLTDELGDDQVGAFLVWGDPALYDGTMRILDQVLARGAQAFTYQVIPGITSVQSLVAQHRIPLNRIGESILITTGRRLAADPPESHPNVVVMLDAHCTFERYVGQGLDIYWGAYLGTADELLVAGRLDEVCEQIKQLRTEARSRKGWIMDTYLLRKPVQASGWLSGLRFLASIHCAMYLVLLW</sequence>
<reference evidence="7 8" key="1">
    <citation type="submission" date="2018-08" db="EMBL/GenBank/DDBJ databases">
        <title>Recombination of ecologically and evolutionarily significant loci maintains genetic cohesion in the Pseudomonas syringae species complex.</title>
        <authorList>
            <person name="Dillon M."/>
            <person name="Thakur S."/>
            <person name="Almeida R.N.D."/>
            <person name="Weir B.S."/>
            <person name="Guttman D.S."/>
        </authorList>
    </citation>
    <scope>NUCLEOTIDE SEQUENCE [LARGE SCALE GENOMIC DNA]</scope>
    <source>
        <strain evidence="7 8">ICMP 13052</strain>
    </source>
</reference>
<name>A0A0N8RDI0_9PSED</name>
<dbReference type="AlphaFoldDB" id="A0A0N8RDI0"/>
<evidence type="ECO:0000256" key="5">
    <source>
        <dbReference type="ARBA" id="ARBA00022691"/>
    </source>
</evidence>
<dbReference type="InterPro" id="IPR014777">
    <property type="entry name" value="4pyrrole_Mease_sub1"/>
</dbReference>
<evidence type="ECO:0000256" key="2">
    <source>
        <dbReference type="ARBA" id="ARBA00022573"/>
    </source>
</evidence>
<evidence type="ECO:0000259" key="6">
    <source>
        <dbReference type="Pfam" id="PF00590"/>
    </source>
</evidence>
<evidence type="ECO:0000256" key="3">
    <source>
        <dbReference type="ARBA" id="ARBA00022603"/>
    </source>
</evidence>
<comment type="caution">
    <text evidence="7">The sequence shown here is derived from an EMBL/GenBank/DDBJ whole genome shotgun (WGS) entry which is preliminary data.</text>
</comment>
<keyword evidence="2" id="KW-0169">Cobalamin biosynthesis</keyword>
<evidence type="ECO:0000256" key="4">
    <source>
        <dbReference type="ARBA" id="ARBA00022679"/>
    </source>
</evidence>
<dbReference type="PIRSF" id="PIRSF036525">
    <property type="entry name" value="CobF"/>
    <property type="match status" value="1"/>
</dbReference>
<dbReference type="InterPro" id="IPR000878">
    <property type="entry name" value="4pyrrol_Mease"/>
</dbReference>
<keyword evidence="4" id="KW-0808">Transferase</keyword>
<dbReference type="InterPro" id="IPR035996">
    <property type="entry name" value="4pyrrol_Methylase_sf"/>
</dbReference>
<dbReference type="PANTHER" id="PTHR43467">
    <property type="entry name" value="COBALT-PRECORRIN-2 C(20)-METHYLTRANSFERASE"/>
    <property type="match status" value="1"/>
</dbReference>
<dbReference type="Pfam" id="PF00590">
    <property type="entry name" value="TP_methylase"/>
    <property type="match status" value="1"/>
</dbReference>
<dbReference type="SUPFAM" id="SSF53790">
    <property type="entry name" value="Tetrapyrrole methylase"/>
    <property type="match status" value="1"/>
</dbReference>
<feature type="domain" description="Tetrapyrrole methylase" evidence="6">
    <location>
        <begin position="12"/>
        <end position="237"/>
    </location>
</feature>
<protein>
    <submittedName>
        <fullName evidence="7">Tetrapyrrole methylase protein</fullName>
    </submittedName>
</protein>
<dbReference type="GO" id="GO:0009236">
    <property type="term" value="P:cobalamin biosynthetic process"/>
    <property type="evidence" value="ECO:0007669"/>
    <property type="project" value="UniProtKB-KW"/>
</dbReference>
<evidence type="ECO:0000313" key="8">
    <source>
        <dbReference type="Proteomes" id="UP000269044"/>
    </source>
</evidence>
<dbReference type="Gene3D" id="3.30.950.10">
    <property type="entry name" value="Methyltransferase, Cobalt-precorrin-4 Transmethylase, Domain 2"/>
    <property type="match status" value="1"/>
</dbReference>
<keyword evidence="3 7" id="KW-0489">Methyltransferase</keyword>
<dbReference type="GO" id="GO:0043819">
    <property type="term" value="F:precorrin-6A synthase (deacetylating) activity"/>
    <property type="evidence" value="ECO:0007669"/>
    <property type="project" value="InterPro"/>
</dbReference>
<dbReference type="InterPro" id="IPR012797">
    <property type="entry name" value="CobF"/>
</dbReference>
<dbReference type="Gene3D" id="3.40.1010.10">
    <property type="entry name" value="Cobalt-precorrin-4 Transmethylase, Domain 1"/>
    <property type="match status" value="1"/>
</dbReference>
<evidence type="ECO:0000256" key="1">
    <source>
        <dbReference type="ARBA" id="ARBA00004953"/>
    </source>
</evidence>
<dbReference type="PANTHER" id="PTHR43467:SF1">
    <property type="entry name" value="PRECORRIN-6A SYNTHASE [DEACETYLATING]"/>
    <property type="match status" value="1"/>
</dbReference>
<gene>
    <name evidence="7" type="ORF">ALQ08_04144</name>
</gene>
<dbReference type="EMBL" id="RBRA01000092">
    <property type="protein sequence ID" value="RMQ26210.1"/>
    <property type="molecule type" value="Genomic_DNA"/>
</dbReference>
<dbReference type="CDD" id="cd11643">
    <property type="entry name" value="Precorrin-6A-synthase"/>
    <property type="match status" value="1"/>
</dbReference>
<keyword evidence="5" id="KW-0949">S-adenosyl-L-methionine</keyword>
<organism evidence="7 8">
    <name type="scientific">Pseudomonas syringae pv. delphinii</name>
    <dbReference type="NCBI Taxonomy" id="192088"/>
    <lineage>
        <taxon>Bacteria</taxon>
        <taxon>Pseudomonadati</taxon>
        <taxon>Pseudomonadota</taxon>
        <taxon>Gammaproteobacteria</taxon>
        <taxon>Pseudomonadales</taxon>
        <taxon>Pseudomonadaceae</taxon>
        <taxon>Pseudomonas</taxon>
    </lineage>
</organism>
<dbReference type="InterPro" id="IPR014776">
    <property type="entry name" value="4pyrrole_Mease_sub2"/>
</dbReference>
<comment type="pathway">
    <text evidence="1">Cofactor biosynthesis; adenosylcobalamin biosynthesis.</text>
</comment>
<dbReference type="Proteomes" id="UP000269044">
    <property type="component" value="Unassembled WGS sequence"/>
</dbReference>
<accession>A0A0N8RDI0</accession>